<dbReference type="Proteomes" id="UP000622797">
    <property type="component" value="Unassembled WGS sequence"/>
</dbReference>
<dbReference type="AlphaFoldDB" id="A0A8H4X224"/>
<gene>
    <name evidence="2" type="ORF">FSARC_10864</name>
</gene>
<feature type="non-terminal residue" evidence="2">
    <location>
        <position position="364"/>
    </location>
</feature>
<evidence type="ECO:0000313" key="3">
    <source>
        <dbReference type="Proteomes" id="UP000622797"/>
    </source>
</evidence>
<accession>A0A8H4X224</accession>
<keyword evidence="3" id="KW-1185">Reference proteome</keyword>
<organism evidence="2 3">
    <name type="scientific">Fusarium sarcochroum</name>
    <dbReference type="NCBI Taxonomy" id="1208366"/>
    <lineage>
        <taxon>Eukaryota</taxon>
        <taxon>Fungi</taxon>
        <taxon>Dikarya</taxon>
        <taxon>Ascomycota</taxon>
        <taxon>Pezizomycotina</taxon>
        <taxon>Sordariomycetes</taxon>
        <taxon>Hypocreomycetidae</taxon>
        <taxon>Hypocreales</taxon>
        <taxon>Nectriaceae</taxon>
        <taxon>Fusarium</taxon>
        <taxon>Fusarium lateritium species complex</taxon>
    </lineage>
</organism>
<evidence type="ECO:0000256" key="1">
    <source>
        <dbReference type="SAM" id="MobiDB-lite"/>
    </source>
</evidence>
<proteinExistence type="predicted"/>
<feature type="region of interest" description="Disordered" evidence="1">
    <location>
        <begin position="316"/>
        <end position="364"/>
    </location>
</feature>
<dbReference type="EMBL" id="JABEXW010000673">
    <property type="protein sequence ID" value="KAF4959027.1"/>
    <property type="molecule type" value="Genomic_DNA"/>
</dbReference>
<sequence>MAPPELPSKLVTCLPPWCEGADDKANSPESEPAPIPFCLTVPHTILRHTTLWDELGNTDDLNNRGLKARLDNVCREIEHYQQHDDRELYGLSRIIVIKYGETSLRVMRRAWDLHLVYNSPPEIPGGDPGVFDQSTWLSTIRDTVLYRMHYAEDFKVASHNQVKKGVYITDVLTQEHRDRVQRAKMERDVFTAMLEELTQEPLDNLPGYKATALGEAPVAALRRCVETVNQFYEISDEEENILENDDEDDMRYYQALQLWHIAARAAMSWEPRRVGTIQGVLTMYCDDILRRRKIEKFKRNAELRELLQAILGDTRGDQIGMGSVADESEETEIEDSSEESSDEDEEDTEDGSDEDDEDEEDEED</sequence>
<reference evidence="2" key="1">
    <citation type="journal article" date="2020" name="BMC Genomics">
        <title>Correction to: Identification and distribution of gene clusters required for synthesis of sphingolipid metabolism inhibitors in diverse species of the filamentous fungus Fusarium.</title>
        <authorList>
            <person name="Kim H.S."/>
            <person name="Lohmar J.M."/>
            <person name="Busman M."/>
            <person name="Brown D.W."/>
            <person name="Naumann T.A."/>
            <person name="Divon H.H."/>
            <person name="Lysoe E."/>
            <person name="Uhlig S."/>
            <person name="Proctor R.H."/>
        </authorList>
    </citation>
    <scope>NUCLEOTIDE SEQUENCE</scope>
    <source>
        <strain evidence="2">NRRL 20472</strain>
    </source>
</reference>
<protein>
    <submittedName>
        <fullName evidence="2">Uncharacterized protein</fullName>
    </submittedName>
</protein>
<dbReference type="OrthoDB" id="417208at2759"/>
<comment type="caution">
    <text evidence="2">The sequence shown here is derived from an EMBL/GenBank/DDBJ whole genome shotgun (WGS) entry which is preliminary data.</text>
</comment>
<reference evidence="2" key="2">
    <citation type="submission" date="2020-05" db="EMBL/GenBank/DDBJ databases">
        <authorList>
            <person name="Kim H.-S."/>
            <person name="Proctor R.H."/>
            <person name="Brown D.W."/>
        </authorList>
    </citation>
    <scope>NUCLEOTIDE SEQUENCE</scope>
    <source>
        <strain evidence="2">NRRL 20472</strain>
    </source>
</reference>
<evidence type="ECO:0000313" key="2">
    <source>
        <dbReference type="EMBL" id="KAF4959027.1"/>
    </source>
</evidence>
<name>A0A8H4X224_9HYPO</name>
<feature type="compositionally biased region" description="Acidic residues" evidence="1">
    <location>
        <begin position="326"/>
        <end position="364"/>
    </location>
</feature>